<dbReference type="SUPFAM" id="SSF51905">
    <property type="entry name" value="FAD/NAD(P)-binding domain"/>
    <property type="match status" value="2"/>
</dbReference>
<dbReference type="PANTHER" id="PTHR11632">
    <property type="entry name" value="SUCCINATE DEHYDROGENASE 2 FLAVOPROTEIN SUBUNIT"/>
    <property type="match status" value="1"/>
</dbReference>
<keyword evidence="1" id="KW-0285">Flavoprotein</keyword>
<evidence type="ECO:0000313" key="7">
    <source>
        <dbReference type="Proteomes" id="UP000653454"/>
    </source>
</evidence>
<dbReference type="InterPro" id="IPR015939">
    <property type="entry name" value="Fum_Rdtase/Succ_DH_flav-like_C"/>
</dbReference>
<dbReference type="FunFam" id="3.90.700.10:FF:000001">
    <property type="entry name" value="Mitochondrial succinate dehydrogenase flavoprotein subunit"/>
    <property type="match status" value="1"/>
</dbReference>
<dbReference type="GO" id="GO:0006121">
    <property type="term" value="P:mitochondrial electron transport, succinate to ubiquinone"/>
    <property type="evidence" value="ECO:0007669"/>
    <property type="project" value="TreeGrafter"/>
</dbReference>
<accession>A0A8S4GBL2</accession>
<dbReference type="PANTHER" id="PTHR11632:SF51">
    <property type="entry name" value="SUCCINATE DEHYDROGENASE [UBIQUINONE] FLAVOPROTEIN SUBUNIT, MITOCHONDRIAL"/>
    <property type="match status" value="1"/>
</dbReference>
<dbReference type="GO" id="GO:0005739">
    <property type="term" value="C:mitochondrion"/>
    <property type="evidence" value="ECO:0007669"/>
    <property type="project" value="GOC"/>
</dbReference>
<dbReference type="InterPro" id="IPR037099">
    <property type="entry name" value="Fum_R/Succ_DH_flav-like_C_sf"/>
</dbReference>
<dbReference type="GO" id="GO:0009055">
    <property type="term" value="F:electron transfer activity"/>
    <property type="evidence" value="ECO:0007669"/>
    <property type="project" value="TreeGrafter"/>
</dbReference>
<dbReference type="Pfam" id="PF00890">
    <property type="entry name" value="FAD_binding_2"/>
    <property type="match status" value="1"/>
</dbReference>
<dbReference type="SUPFAM" id="SSF46977">
    <property type="entry name" value="Succinate dehydrogenase/fumarate reductase flavoprotein C-terminal domain"/>
    <property type="match status" value="1"/>
</dbReference>
<gene>
    <name evidence="6" type="ORF">PLXY2_LOCUS15791</name>
</gene>
<dbReference type="InterPro" id="IPR003953">
    <property type="entry name" value="FAD-dep_OxRdtase_2_FAD-bd"/>
</dbReference>
<evidence type="ECO:0000256" key="3">
    <source>
        <dbReference type="PIRSR" id="PIRSR630664-50"/>
    </source>
</evidence>
<evidence type="ECO:0000259" key="4">
    <source>
        <dbReference type="Pfam" id="PF00890"/>
    </source>
</evidence>
<dbReference type="Pfam" id="PF02910">
    <property type="entry name" value="Succ_DH_flav_C"/>
    <property type="match status" value="1"/>
</dbReference>
<name>A0A8S4GBL2_PLUXY</name>
<dbReference type="AlphaFoldDB" id="A0A8S4GBL2"/>
<reference evidence="6" key="1">
    <citation type="submission" date="2020-11" db="EMBL/GenBank/DDBJ databases">
        <authorList>
            <person name="Whiteford S."/>
        </authorList>
    </citation>
    <scope>NUCLEOTIDE SEQUENCE</scope>
</reference>
<protein>
    <submittedName>
        <fullName evidence="6">(diamondback moth) hypothetical protein</fullName>
    </submittedName>
</protein>
<organism evidence="6 7">
    <name type="scientific">Plutella xylostella</name>
    <name type="common">Diamondback moth</name>
    <name type="synonym">Plutella maculipennis</name>
    <dbReference type="NCBI Taxonomy" id="51655"/>
    <lineage>
        <taxon>Eukaryota</taxon>
        <taxon>Metazoa</taxon>
        <taxon>Ecdysozoa</taxon>
        <taxon>Arthropoda</taxon>
        <taxon>Hexapoda</taxon>
        <taxon>Insecta</taxon>
        <taxon>Pterygota</taxon>
        <taxon>Neoptera</taxon>
        <taxon>Endopterygota</taxon>
        <taxon>Lepidoptera</taxon>
        <taxon>Glossata</taxon>
        <taxon>Ditrysia</taxon>
        <taxon>Yponomeutoidea</taxon>
        <taxon>Plutellidae</taxon>
        <taxon>Plutella</taxon>
    </lineage>
</organism>
<feature type="domain" description="FAD-dependent oxidoreductase 2 FAD-binding" evidence="4">
    <location>
        <begin position="13"/>
        <end position="276"/>
    </location>
</feature>
<keyword evidence="2" id="KW-0560">Oxidoreductase</keyword>
<dbReference type="EMBL" id="CAJHNJ030000277">
    <property type="protein sequence ID" value="CAG9137539.1"/>
    <property type="molecule type" value="Genomic_DNA"/>
</dbReference>
<feature type="active site" description="Proton acceptor" evidence="3">
    <location>
        <position position="160"/>
    </location>
</feature>
<feature type="domain" description="Fumarate reductase/succinate dehydrogenase flavoprotein-like C-terminal" evidence="5">
    <location>
        <begin position="390"/>
        <end position="459"/>
    </location>
</feature>
<proteinExistence type="predicted"/>
<keyword evidence="7" id="KW-1185">Reference proteome</keyword>
<dbReference type="Gene3D" id="3.90.700.10">
    <property type="entry name" value="Succinate dehydrogenase/fumarate reductase flavoprotein, catalytic domain"/>
    <property type="match status" value="1"/>
</dbReference>
<dbReference type="Proteomes" id="UP000653454">
    <property type="component" value="Unassembled WGS sequence"/>
</dbReference>
<evidence type="ECO:0000256" key="2">
    <source>
        <dbReference type="ARBA" id="ARBA00023002"/>
    </source>
</evidence>
<dbReference type="InterPro" id="IPR036188">
    <property type="entry name" value="FAD/NAD-bd_sf"/>
</dbReference>
<dbReference type="GO" id="GO:0050660">
    <property type="term" value="F:flavin adenine dinucleotide binding"/>
    <property type="evidence" value="ECO:0007669"/>
    <property type="project" value="TreeGrafter"/>
</dbReference>
<dbReference type="Gene3D" id="3.50.50.60">
    <property type="entry name" value="FAD/NAD(P)-binding domain"/>
    <property type="match status" value="3"/>
</dbReference>
<dbReference type="InterPro" id="IPR030664">
    <property type="entry name" value="SdhA/FrdA/AprA"/>
</dbReference>
<sequence>MVTYELCRALKIYPTGHALLHTLYGYSTKFDNIEFFTDFFVLDLLKQDDAMVGALALNMDTGCLHRFQAGNTVIATGGYPRMYFSCTAAHTCTGDGCALFTRKGLPLQDMEFIQFHPTGMYGSGCLMTEGCRGEGGFLVNSAGERFMEKYAPSAKDLASRDVVSRSIATEIREGRGVGPKKDHIHLQLHHLGKDIIKSRLPGISETAKTFTGVDVYTQPLPVLPTVHYTMGGIPINYKGECIVHVDGKDQPVPGLHAAGEAVSNCHGANRLGANSILDIVVFGRAIAHNIACLAAPCDKQPTLKHVRNYESPGLHAAGEAVSNCHGANRLGANSILDIVVFGRAIAHNIACLAAPCDKQPTLKHDICDDIIDNLEKVRNANGCMPTHKLRAKMRDVMQNQCGVFRTAELLDEGDKMIQECYQDFKNIKVVDRGAHYNTDLIETLELQNMLQLAVQVASSVTAAAVGRVTILTTSTRQRQRVRETASVHFYSEHRDAAYGVTLVATYGVNRRPGPENRDAAYGVTLDAIYGA</sequence>
<evidence type="ECO:0000256" key="1">
    <source>
        <dbReference type="ARBA" id="ARBA00022630"/>
    </source>
</evidence>
<dbReference type="SUPFAM" id="SSF56425">
    <property type="entry name" value="Succinate dehydrogenase/fumarate reductase flavoprotein, catalytic domain"/>
    <property type="match status" value="1"/>
</dbReference>
<evidence type="ECO:0000313" key="6">
    <source>
        <dbReference type="EMBL" id="CAG9137539.1"/>
    </source>
</evidence>
<comment type="caution">
    <text evidence="6">The sequence shown here is derived from an EMBL/GenBank/DDBJ whole genome shotgun (WGS) entry which is preliminary data.</text>
</comment>
<dbReference type="InterPro" id="IPR027477">
    <property type="entry name" value="Succ_DH/fumarate_Rdtase_cat_sf"/>
</dbReference>
<evidence type="ECO:0000259" key="5">
    <source>
        <dbReference type="Pfam" id="PF02910"/>
    </source>
</evidence>
<dbReference type="Gene3D" id="1.20.58.100">
    <property type="entry name" value="Fumarate reductase/succinate dehydrogenase flavoprotein-like, C-terminal domain"/>
    <property type="match status" value="1"/>
</dbReference>
<dbReference type="GO" id="GO:0008177">
    <property type="term" value="F:succinate dehydrogenase (quinone) activity"/>
    <property type="evidence" value="ECO:0007669"/>
    <property type="project" value="TreeGrafter"/>
</dbReference>